<dbReference type="Pfam" id="PF23576">
    <property type="entry name" value="SEN1_barrel"/>
    <property type="match status" value="1"/>
</dbReference>
<proteinExistence type="inferred from homology"/>
<dbReference type="Pfam" id="PF13086">
    <property type="entry name" value="AAA_11"/>
    <property type="match status" value="1"/>
</dbReference>
<evidence type="ECO:0000256" key="4">
    <source>
        <dbReference type="ARBA" id="ARBA00022806"/>
    </source>
</evidence>
<comment type="similarity">
    <text evidence="1">Belongs to the DNA2/NAM7 helicase family.</text>
</comment>
<dbReference type="GO" id="GO:0016604">
    <property type="term" value="C:nuclear body"/>
    <property type="evidence" value="ECO:0007669"/>
    <property type="project" value="TreeGrafter"/>
</dbReference>
<evidence type="ECO:0000313" key="13">
    <source>
        <dbReference type="Proteomes" id="UP000827284"/>
    </source>
</evidence>
<keyword evidence="3" id="KW-0378">Hydrolase</keyword>
<dbReference type="Pfam" id="PF12726">
    <property type="entry name" value="SEN1_N"/>
    <property type="match status" value="1"/>
</dbReference>
<dbReference type="OrthoDB" id="6513042at2759"/>
<sequence length="2180" mass="244784">MQRDMDTPFWTPLLDTPSEDLISALTTLLPSTKLTERTEEETHAFLTSALQHVLQHPALHWWCNPQLRPISMEMLTLFGFEENESLKGYKSALENVLGGCLDCTESYQQDRRIFINRLQDEFGAEITEAFYEAILRWDSNRLIWRMEHLSTAAASSELQKRKKICMCDMMLDPTALLDHRFSGTFTGYLTGFLLDLFQAKKVKIQSVLPGIWLMLLHDNTIIQDWALYTSKLGASMETITADRWAGWEPFKVVWKLALDLVDGSLPGRDSAIPLTLDPARIWMGIRSMLSGMDAQVMHDAVKYDSETWNTFRNRLTTAVQDPTTPPTVFLETSRILFYLLGSLKQVFWVKDDSSLPSVSEAKRVLRTIFIRPEISTFSKSGAQKESPARTSAFLEHVSWVSSFINSLPSTITLSGRLLIATDVLLDCLSGPMKDRIITRRPTADDDDLQYTRLDYDFKLLKLVFDLLRQQESRDHKISSSLVLSPHWNWIGPVCALGPSALLPASLPESVEQEVIAVSNAALKFVIEALKEIVETMWSNYDVVIKSVRAVSVGVLERSNAELWFRIAEALPSKTPSELQALPGSDQARLQEWETLLIETSSQLALLPKAETRPHFTKDALELCGRFNDDLGFFFQSNSIILQALSYHGVPWNQRLLNQGDKRFLTKLLKLWCSPNQETGAQALFIMRSGWDEVTRSSCLRRAFMIGGDSSIEELDNILSDFRNRKTPGGATPPVLFQFLLDSVTTLFLTNSIDGEGGLYLQIFLELASSQEVARHLQMIKQLWNSIWQSMKAAFLAGRTIWNDRQERNETVKTMKVVVDVGLLIIGKIRYFERLLQFENQDIDFDAPDLDQPDFVSSSQGRAAAKETMPLEFMKAALARMTDWIYAQDTMLCTAALNLVCAVLDLLAEHDDMIDEADTKALTALAAGNQEPKSLLTEEQREHLWIALSRHSAYPSRSEPSSSVVPETIEISDDDFGDIDEVDLTGFEFDDMEEPEEEPPQPSVSEPPKAAPFIFRPTPANNPYLQTKLNFNQVDPYRPGIPAGGTLTRKLPSSLTKMNISPKPAVRVAPLKKGSKLSQMRADHTRERRSIVEASKERQMSKAMPILRAPVVERAKPQSDSESPSESEAEDDNNGLSSLIDTEESWNDRNKPKVQRKTKLLELKDIAPRGTVIDPSAYRRQKAKEDYERIQRLTPNLTNLHTQILKWEVSATGDRPPDNQEYRKVPSTFDSVEAYAKAFEPLLVLECWQQLMAAREECNQSSDSIMVQVVNRVSTSHFQDTHARVPKDKASGIMVDDIVVMADPSVRDVFTEKGNATRAKPFFAKVQSIVRSKGECEVVFRTCLKIEESSALMFVRPLTRWSVLKLMNLTTTHREYAALIAMRHYDLCDDILKPPTAHPPKPAEETLRKLMGTFNVNTPQAMAIAGALAKPNGFTLIQGPPGTGKTKTILGLVGAFLDDGSRRQQAPSVQSLRGEKTLETGTVSRILVCAPSNAAIDEIVKRLKGGIRNTQGAMVSPKVVRIGTMETVNAEVKDVALEALIAKELESKGDASGDQKTHQERMNGLREKMKQITIDVDHARLELVQVKQGNNMMAISEAQAKIKALNTSKWKLGQELDQARSSYDELNQKKDQARKDARDKILTEADVICSTLSASGHDLLTSSNFTFDTVIIDEAAQSVEISSLIPLKYGTKRCVLVGDPNQLPPTVMSQLATKFDYNRSLFVRIQGLAPTSVHLLSIQYRMHPDISVFPSRAFYKSLLKDGPNMAEKTRAEWHVSKITPPYKFFDVRHGREKVGLSHSQHNPIEAETAVDLLDFLCRGNKSLNFFRRVGVISPYKQQIRTLKEYFSRHFGQKILEAVDFNTVDGFQGQEKDIIIFSCVRASNSGSVGFLSDIRRMNVALTRARQSLFILGHAETLRREPIWGDLVRDAEARGHYVEVAHDFFGPKYSQLPQNILQPKIEVVDRRNELYGRVADHRKAATIIEQPEAIMEDVIETESYPSLPTVDEPAPISRPSSRGSRVSTPRDAWDGRQPKPEDMDIDSPPRKPRSTELQDRINAEASKDAKDAMPIVDRPPLDQVSSNHGHKRKNSSPERPSSDKQPPPRKPAPSLFLKSKPMSMKNGQRPNSSASTIPVRERLAATVAPIRKSYPSGDGHARPPPPARRDTGPSLDQLLDTLKKPKS</sequence>
<dbReference type="InterPro" id="IPR041677">
    <property type="entry name" value="DNA2/NAM7_AAA_11"/>
</dbReference>
<dbReference type="GO" id="GO:0005524">
    <property type="term" value="F:ATP binding"/>
    <property type="evidence" value="ECO:0007669"/>
    <property type="project" value="UniProtKB-KW"/>
</dbReference>
<protein>
    <submittedName>
        <fullName evidence="12">Senataxin</fullName>
    </submittedName>
</protein>
<feature type="compositionally biased region" description="Basic and acidic residues" evidence="7">
    <location>
        <begin position="2024"/>
        <end position="2064"/>
    </location>
</feature>
<dbReference type="Gene3D" id="3.40.50.300">
    <property type="entry name" value="P-loop containing nucleotide triphosphate hydrolases"/>
    <property type="match status" value="2"/>
</dbReference>
<evidence type="ECO:0000259" key="8">
    <source>
        <dbReference type="Pfam" id="PF12726"/>
    </source>
</evidence>
<feature type="compositionally biased region" description="Polar residues" evidence="7">
    <location>
        <begin position="2011"/>
        <end position="2020"/>
    </location>
</feature>
<feature type="compositionally biased region" description="Basic and acidic residues" evidence="7">
    <location>
        <begin position="1080"/>
        <end position="1099"/>
    </location>
</feature>
<evidence type="ECO:0000256" key="5">
    <source>
        <dbReference type="ARBA" id="ARBA00022840"/>
    </source>
</evidence>
<dbReference type="GO" id="GO:0016787">
    <property type="term" value="F:hydrolase activity"/>
    <property type="evidence" value="ECO:0007669"/>
    <property type="project" value="UniProtKB-KW"/>
</dbReference>
<dbReference type="InterPro" id="IPR024481">
    <property type="entry name" value="Helicase_Sen1_N"/>
</dbReference>
<feature type="compositionally biased region" description="Acidic residues" evidence="7">
    <location>
        <begin position="1122"/>
        <end position="1132"/>
    </location>
</feature>
<evidence type="ECO:0000256" key="1">
    <source>
        <dbReference type="ARBA" id="ARBA00007913"/>
    </source>
</evidence>
<reference evidence="12" key="2">
    <citation type="journal article" date="2022" name="Microbiol. Resour. Announc.">
        <title>Whole-Genome Sequence of Entomortierella parvispora E1425, a Mucoromycotan Fungus Associated with Burkholderiaceae-Related Endosymbiotic Bacteria.</title>
        <authorList>
            <person name="Herlambang A."/>
            <person name="Guo Y."/>
            <person name="Takashima Y."/>
            <person name="Narisawa K."/>
            <person name="Ohta H."/>
            <person name="Nishizawa T."/>
        </authorList>
    </citation>
    <scope>NUCLEOTIDE SEQUENCE</scope>
    <source>
        <strain evidence="12">E1425</strain>
    </source>
</reference>
<dbReference type="InterPro" id="IPR045055">
    <property type="entry name" value="DNA2/NAM7-like"/>
</dbReference>
<keyword evidence="2" id="KW-0547">Nucleotide-binding</keyword>
<feature type="domain" description="DNA2/NAM7 helicase helicase" evidence="9">
    <location>
        <begin position="1415"/>
        <end position="1709"/>
    </location>
</feature>
<feature type="region of interest" description="Disordered" evidence="7">
    <location>
        <begin position="1997"/>
        <end position="2180"/>
    </location>
</feature>
<dbReference type="EMBL" id="BQFW01000011">
    <property type="protein sequence ID" value="GJJ75601.1"/>
    <property type="molecule type" value="Genomic_DNA"/>
</dbReference>
<dbReference type="FunFam" id="3.40.50.300:FF:000326">
    <property type="entry name" value="P-loop containing nucleoside triphosphate hydrolase"/>
    <property type="match status" value="1"/>
</dbReference>
<dbReference type="CDD" id="cd18042">
    <property type="entry name" value="DEXXQc_SETX"/>
    <property type="match status" value="1"/>
</dbReference>
<evidence type="ECO:0000313" key="12">
    <source>
        <dbReference type="EMBL" id="GJJ75601.1"/>
    </source>
</evidence>
<evidence type="ECO:0000259" key="11">
    <source>
        <dbReference type="Pfam" id="PF23576"/>
    </source>
</evidence>
<evidence type="ECO:0000256" key="2">
    <source>
        <dbReference type="ARBA" id="ARBA00022741"/>
    </source>
</evidence>
<dbReference type="CDD" id="cd18808">
    <property type="entry name" value="SF1_C_Upf1"/>
    <property type="match status" value="1"/>
</dbReference>
<dbReference type="InterPro" id="IPR056474">
    <property type="entry name" value="SEN1_barrel"/>
</dbReference>
<name>A0A9P3HFF4_9FUNG</name>
<keyword evidence="5" id="KW-0067">ATP-binding</keyword>
<evidence type="ECO:0000259" key="10">
    <source>
        <dbReference type="Pfam" id="PF13087"/>
    </source>
</evidence>
<dbReference type="InterPro" id="IPR027417">
    <property type="entry name" value="P-loop_NTPase"/>
</dbReference>
<accession>A0A9P3HFF4</accession>
<dbReference type="Proteomes" id="UP000827284">
    <property type="component" value="Unassembled WGS sequence"/>
</dbReference>
<feature type="region of interest" description="Disordered" evidence="7">
    <location>
        <begin position="991"/>
        <end position="1014"/>
    </location>
</feature>
<dbReference type="InterPro" id="IPR041679">
    <property type="entry name" value="DNA2/NAM7-like_C"/>
</dbReference>
<dbReference type="PANTHER" id="PTHR10887">
    <property type="entry name" value="DNA2/NAM7 HELICASE FAMILY"/>
    <property type="match status" value="1"/>
</dbReference>
<dbReference type="Pfam" id="PF13087">
    <property type="entry name" value="AAA_12"/>
    <property type="match status" value="1"/>
</dbReference>
<organism evidence="12 13">
    <name type="scientific">Entomortierella parvispora</name>
    <dbReference type="NCBI Taxonomy" id="205924"/>
    <lineage>
        <taxon>Eukaryota</taxon>
        <taxon>Fungi</taxon>
        <taxon>Fungi incertae sedis</taxon>
        <taxon>Mucoromycota</taxon>
        <taxon>Mortierellomycotina</taxon>
        <taxon>Mortierellomycetes</taxon>
        <taxon>Mortierellales</taxon>
        <taxon>Mortierellaceae</taxon>
        <taxon>Entomortierella</taxon>
    </lineage>
</organism>
<dbReference type="InterPro" id="IPR047187">
    <property type="entry name" value="SF1_C_Upf1"/>
</dbReference>
<keyword evidence="4" id="KW-0347">Helicase</keyword>
<keyword evidence="13" id="KW-1185">Reference proteome</keyword>
<evidence type="ECO:0000256" key="3">
    <source>
        <dbReference type="ARBA" id="ARBA00022801"/>
    </source>
</evidence>
<evidence type="ECO:0000256" key="6">
    <source>
        <dbReference type="SAM" id="Coils"/>
    </source>
</evidence>
<keyword evidence="6" id="KW-0175">Coiled coil</keyword>
<feature type="coiled-coil region" evidence="6">
    <location>
        <begin position="1608"/>
        <end position="1642"/>
    </location>
</feature>
<dbReference type="GO" id="GO:0006369">
    <property type="term" value="P:termination of RNA polymerase II transcription"/>
    <property type="evidence" value="ECO:0007669"/>
    <property type="project" value="TreeGrafter"/>
</dbReference>
<feature type="domain" description="DNA2/NAM7 helicase-like C-terminal" evidence="10">
    <location>
        <begin position="1716"/>
        <end position="1912"/>
    </location>
</feature>
<feature type="region of interest" description="Disordered" evidence="7">
    <location>
        <begin position="1065"/>
        <end position="1152"/>
    </location>
</feature>
<comment type="caution">
    <text evidence="12">The sequence shown here is derived from an EMBL/GenBank/DDBJ whole genome shotgun (WGS) entry which is preliminary data.</text>
</comment>
<feature type="domain" description="Helicase SEN1 beta-barrel" evidence="11">
    <location>
        <begin position="1260"/>
        <end position="1365"/>
    </location>
</feature>
<dbReference type="SUPFAM" id="SSF52540">
    <property type="entry name" value="P-loop containing nucleoside triphosphate hydrolases"/>
    <property type="match status" value="1"/>
</dbReference>
<feature type="domain" description="Helicase Sen1 N-terminal" evidence="8">
    <location>
        <begin position="90"/>
        <end position="891"/>
    </location>
</feature>
<feature type="compositionally biased region" description="Polar residues" evidence="7">
    <location>
        <begin position="2118"/>
        <end position="2129"/>
    </location>
</feature>
<dbReference type="GO" id="GO:0004386">
    <property type="term" value="F:helicase activity"/>
    <property type="evidence" value="ECO:0007669"/>
    <property type="project" value="UniProtKB-KW"/>
</dbReference>
<dbReference type="PANTHER" id="PTHR10887:SF495">
    <property type="entry name" value="HELICASE SENATAXIN ISOFORM X1-RELATED"/>
    <property type="match status" value="1"/>
</dbReference>
<dbReference type="GO" id="GO:0001147">
    <property type="term" value="F:transcription termination site sequence-specific DNA binding"/>
    <property type="evidence" value="ECO:0007669"/>
    <property type="project" value="TreeGrafter"/>
</dbReference>
<evidence type="ECO:0000256" key="7">
    <source>
        <dbReference type="SAM" id="MobiDB-lite"/>
    </source>
</evidence>
<gene>
    <name evidence="12" type="ORF">EMPS_07959</name>
</gene>
<evidence type="ECO:0000259" key="9">
    <source>
        <dbReference type="Pfam" id="PF13086"/>
    </source>
</evidence>
<dbReference type="GO" id="GO:0005694">
    <property type="term" value="C:chromosome"/>
    <property type="evidence" value="ECO:0007669"/>
    <property type="project" value="UniProtKB-ARBA"/>
</dbReference>
<reference evidence="12" key="1">
    <citation type="submission" date="2021-11" db="EMBL/GenBank/DDBJ databases">
        <authorList>
            <person name="Herlambang A."/>
            <person name="Guo Y."/>
            <person name="Takashima Y."/>
            <person name="Nishizawa T."/>
        </authorList>
    </citation>
    <scope>NUCLEOTIDE SEQUENCE</scope>
    <source>
        <strain evidence="12">E1425</strain>
    </source>
</reference>